<gene>
    <name evidence="2" type="ORF">K435DRAFT_833733</name>
</gene>
<name>A0A4S8MVV2_DENBC</name>
<dbReference type="GO" id="GO:0034063">
    <property type="term" value="P:stress granule assembly"/>
    <property type="evidence" value="ECO:0007669"/>
    <property type="project" value="TreeGrafter"/>
</dbReference>
<reference evidence="2 3" key="1">
    <citation type="journal article" date="2019" name="Nat. Ecol. Evol.">
        <title>Megaphylogeny resolves global patterns of mushroom evolution.</title>
        <authorList>
            <person name="Varga T."/>
            <person name="Krizsan K."/>
            <person name="Foldi C."/>
            <person name="Dima B."/>
            <person name="Sanchez-Garcia M."/>
            <person name="Sanchez-Ramirez S."/>
            <person name="Szollosi G.J."/>
            <person name="Szarkandi J.G."/>
            <person name="Papp V."/>
            <person name="Albert L."/>
            <person name="Andreopoulos W."/>
            <person name="Angelini C."/>
            <person name="Antonin V."/>
            <person name="Barry K.W."/>
            <person name="Bougher N.L."/>
            <person name="Buchanan P."/>
            <person name="Buyck B."/>
            <person name="Bense V."/>
            <person name="Catcheside P."/>
            <person name="Chovatia M."/>
            <person name="Cooper J."/>
            <person name="Damon W."/>
            <person name="Desjardin D."/>
            <person name="Finy P."/>
            <person name="Geml J."/>
            <person name="Haridas S."/>
            <person name="Hughes K."/>
            <person name="Justo A."/>
            <person name="Karasinski D."/>
            <person name="Kautmanova I."/>
            <person name="Kiss B."/>
            <person name="Kocsube S."/>
            <person name="Kotiranta H."/>
            <person name="LaButti K.M."/>
            <person name="Lechner B.E."/>
            <person name="Liimatainen K."/>
            <person name="Lipzen A."/>
            <person name="Lukacs Z."/>
            <person name="Mihaltcheva S."/>
            <person name="Morgado L.N."/>
            <person name="Niskanen T."/>
            <person name="Noordeloos M.E."/>
            <person name="Ohm R.A."/>
            <person name="Ortiz-Santana B."/>
            <person name="Ovrebo C."/>
            <person name="Racz N."/>
            <person name="Riley R."/>
            <person name="Savchenko A."/>
            <person name="Shiryaev A."/>
            <person name="Soop K."/>
            <person name="Spirin V."/>
            <person name="Szebenyi C."/>
            <person name="Tomsovsky M."/>
            <person name="Tulloss R.E."/>
            <person name="Uehling J."/>
            <person name="Grigoriev I.V."/>
            <person name="Vagvolgyi C."/>
            <person name="Papp T."/>
            <person name="Martin F.M."/>
            <person name="Miettinen O."/>
            <person name="Hibbett D.S."/>
            <person name="Nagy L.G."/>
        </authorList>
    </citation>
    <scope>NUCLEOTIDE SEQUENCE [LARGE SCALE GENOMIC DNA]</scope>
    <source>
        <strain evidence="2 3">CBS 962.96</strain>
    </source>
</reference>
<dbReference type="SMART" id="SM01272">
    <property type="entry name" value="LsmAD"/>
    <property type="match status" value="1"/>
</dbReference>
<accession>A0A4S8MVV2</accession>
<dbReference type="GO" id="GO:0010494">
    <property type="term" value="C:cytoplasmic stress granule"/>
    <property type="evidence" value="ECO:0007669"/>
    <property type="project" value="TreeGrafter"/>
</dbReference>
<feature type="domain" description="LsmAD" evidence="1">
    <location>
        <begin position="143"/>
        <end position="192"/>
    </location>
</feature>
<organism evidence="2 3">
    <name type="scientific">Dendrothele bispora (strain CBS 962.96)</name>
    <dbReference type="NCBI Taxonomy" id="1314807"/>
    <lineage>
        <taxon>Eukaryota</taxon>
        <taxon>Fungi</taxon>
        <taxon>Dikarya</taxon>
        <taxon>Basidiomycota</taxon>
        <taxon>Agaricomycotina</taxon>
        <taxon>Agaricomycetes</taxon>
        <taxon>Agaricomycetidae</taxon>
        <taxon>Agaricales</taxon>
        <taxon>Agaricales incertae sedis</taxon>
        <taxon>Dendrothele</taxon>
    </lineage>
</organism>
<dbReference type="InterPro" id="IPR045117">
    <property type="entry name" value="ATXN2-like"/>
</dbReference>
<protein>
    <recommendedName>
        <fullName evidence="1">LsmAD domain-containing protein</fullName>
    </recommendedName>
</protein>
<dbReference type="GO" id="GO:0003729">
    <property type="term" value="F:mRNA binding"/>
    <property type="evidence" value="ECO:0007669"/>
    <property type="project" value="TreeGrafter"/>
</dbReference>
<dbReference type="AlphaFoldDB" id="A0A4S8MVV2"/>
<dbReference type="PANTHER" id="PTHR12854">
    <property type="entry name" value="ATAXIN 2-RELATED"/>
    <property type="match status" value="1"/>
</dbReference>
<dbReference type="OrthoDB" id="2275718at2759"/>
<dbReference type="Proteomes" id="UP000297245">
    <property type="component" value="Unassembled WGS sequence"/>
</dbReference>
<dbReference type="EMBL" id="ML179038">
    <property type="protein sequence ID" value="THV07418.1"/>
    <property type="molecule type" value="Genomic_DNA"/>
</dbReference>
<evidence type="ECO:0000313" key="2">
    <source>
        <dbReference type="EMBL" id="THV07418.1"/>
    </source>
</evidence>
<dbReference type="Pfam" id="PF06741">
    <property type="entry name" value="LsmAD"/>
    <property type="match status" value="1"/>
</dbReference>
<evidence type="ECO:0000259" key="1">
    <source>
        <dbReference type="SMART" id="SM01272"/>
    </source>
</evidence>
<dbReference type="PANTHER" id="PTHR12854:SF7">
    <property type="entry name" value="ATAXIN-2 HOMOLOG"/>
    <property type="match status" value="1"/>
</dbReference>
<proteinExistence type="predicted"/>
<sequence length="205" mass="22285">MAFNNGTRSDASYTLGVLNGLTGVTVTISTKTSQRFEGVVASTNAEGDTTGVTLRDSKIYRTPYFIAVTNIKHWHSGPAYAGLTNGDSTFHTDTEISQKKSGGQIREHAPVATSQFAQGDDMTFGPSSGDTSWGQFDANARQFGVVATSDEDLYTTKLDRNAIDFKEKERKALKLAEEILNTITLELITKPPTETSFQLSKNSDQ</sequence>
<evidence type="ECO:0000313" key="3">
    <source>
        <dbReference type="Proteomes" id="UP000297245"/>
    </source>
</evidence>
<dbReference type="InterPro" id="IPR009604">
    <property type="entry name" value="LsmAD_domain"/>
</dbReference>
<keyword evidence="3" id="KW-1185">Reference proteome</keyword>